<feature type="signal peptide" evidence="1">
    <location>
        <begin position="1"/>
        <end position="30"/>
    </location>
</feature>
<evidence type="ECO:0000313" key="3">
    <source>
        <dbReference type="Proteomes" id="UP000606172"/>
    </source>
</evidence>
<dbReference type="RefSeq" id="WP_204024788.1">
    <property type="nucleotide sequence ID" value="NZ_BOOW01000014.1"/>
</dbReference>
<gene>
    <name evidence="2" type="ORF">Ssi02_24260</name>
</gene>
<dbReference type="Proteomes" id="UP000606172">
    <property type="component" value="Unassembled WGS sequence"/>
</dbReference>
<keyword evidence="3" id="KW-1185">Reference proteome</keyword>
<dbReference type="AlphaFoldDB" id="A0A919RG85"/>
<evidence type="ECO:0000313" key="2">
    <source>
        <dbReference type="EMBL" id="GII92195.1"/>
    </source>
</evidence>
<sequence length="105" mass="10941">MGRVRKFGASAAVVVAITAATTLMSPIASAQAPVCSTGAQYGTYGGSGWARCSGTGVTQTRVVLFCQQSNGSYTTHYGPWVENSVRSFAWCSSSAFPISVGYQTQ</sequence>
<evidence type="ECO:0000256" key="1">
    <source>
        <dbReference type="SAM" id="SignalP"/>
    </source>
</evidence>
<comment type="caution">
    <text evidence="2">The sequence shown here is derived from an EMBL/GenBank/DDBJ whole genome shotgun (WGS) entry which is preliminary data.</text>
</comment>
<reference evidence="2" key="1">
    <citation type="submission" date="2021-01" db="EMBL/GenBank/DDBJ databases">
        <title>Whole genome shotgun sequence of Sinosporangium siamense NBRC 109515.</title>
        <authorList>
            <person name="Komaki H."/>
            <person name="Tamura T."/>
        </authorList>
    </citation>
    <scope>NUCLEOTIDE SEQUENCE</scope>
    <source>
        <strain evidence="2">NBRC 109515</strain>
    </source>
</reference>
<organism evidence="2 3">
    <name type="scientific">Sinosporangium siamense</name>
    <dbReference type="NCBI Taxonomy" id="1367973"/>
    <lineage>
        <taxon>Bacteria</taxon>
        <taxon>Bacillati</taxon>
        <taxon>Actinomycetota</taxon>
        <taxon>Actinomycetes</taxon>
        <taxon>Streptosporangiales</taxon>
        <taxon>Streptosporangiaceae</taxon>
        <taxon>Sinosporangium</taxon>
    </lineage>
</organism>
<dbReference type="EMBL" id="BOOW01000014">
    <property type="protein sequence ID" value="GII92195.1"/>
    <property type="molecule type" value="Genomic_DNA"/>
</dbReference>
<accession>A0A919RG85</accession>
<name>A0A919RG85_9ACTN</name>
<protein>
    <submittedName>
        <fullName evidence="2">Uncharacterized protein</fullName>
    </submittedName>
</protein>
<feature type="chain" id="PRO_5037564539" evidence="1">
    <location>
        <begin position="31"/>
        <end position="105"/>
    </location>
</feature>
<proteinExistence type="predicted"/>
<keyword evidence="1" id="KW-0732">Signal</keyword>